<organism evidence="1">
    <name type="scientific">marine metagenome</name>
    <dbReference type="NCBI Taxonomy" id="408172"/>
    <lineage>
        <taxon>unclassified sequences</taxon>
        <taxon>metagenomes</taxon>
        <taxon>ecological metagenomes</taxon>
    </lineage>
</organism>
<protein>
    <submittedName>
        <fullName evidence="1">Uncharacterized protein</fullName>
    </submittedName>
</protein>
<dbReference type="EMBL" id="UINC01016860">
    <property type="protein sequence ID" value="SVA69885.1"/>
    <property type="molecule type" value="Genomic_DNA"/>
</dbReference>
<gene>
    <name evidence="1" type="ORF">METZ01_LOCUS122739</name>
</gene>
<name>A0A381XYT8_9ZZZZ</name>
<dbReference type="AlphaFoldDB" id="A0A381XYT8"/>
<evidence type="ECO:0000313" key="1">
    <source>
        <dbReference type="EMBL" id="SVA69885.1"/>
    </source>
</evidence>
<accession>A0A381XYT8</accession>
<reference evidence="1" key="1">
    <citation type="submission" date="2018-05" db="EMBL/GenBank/DDBJ databases">
        <authorList>
            <person name="Lanie J.A."/>
            <person name="Ng W.-L."/>
            <person name="Kazmierczak K.M."/>
            <person name="Andrzejewski T.M."/>
            <person name="Davidsen T.M."/>
            <person name="Wayne K.J."/>
            <person name="Tettelin H."/>
            <person name="Glass J.I."/>
            <person name="Rusch D."/>
            <person name="Podicherti R."/>
            <person name="Tsui H.-C.T."/>
            <person name="Winkler M.E."/>
        </authorList>
    </citation>
    <scope>NUCLEOTIDE SEQUENCE</scope>
</reference>
<proteinExistence type="predicted"/>
<sequence>MNKLFSILMLGSCLFSKNESDDVKKNLSVHLKPFQNYIGKTFKGEFANSTPEKPIYDISHWERVLNGNAIRIMHSVNNGEYGGESIVMWDAKKESLVSWYFTTAGFYTQAILQFEDEKLISIEDVTGNENNITKVKAIIEFLPDGQLLNSSKYFINGFWADGHKIKYSEVPDAKVVFK</sequence>